<dbReference type="AlphaFoldDB" id="A0A5J6KZT7"/>
<comment type="similarity">
    <text evidence="1">Belongs to the cycloisomerase 2 family.</text>
</comment>
<dbReference type="InterPro" id="IPR015943">
    <property type="entry name" value="WD40/YVTN_repeat-like_dom_sf"/>
</dbReference>
<dbReference type="Gene3D" id="2.130.10.10">
    <property type="entry name" value="YVTN repeat-like/Quinoprotein amine dehydrogenase"/>
    <property type="match status" value="2"/>
</dbReference>
<evidence type="ECO:0000313" key="3">
    <source>
        <dbReference type="Proteomes" id="UP000325516"/>
    </source>
</evidence>
<accession>A0A5J6KZT7</accession>
<dbReference type="Proteomes" id="UP000325516">
    <property type="component" value="Chromosome"/>
</dbReference>
<dbReference type="InterPro" id="IPR050282">
    <property type="entry name" value="Cycloisomerase_2"/>
</dbReference>
<dbReference type="GO" id="GO:0017057">
    <property type="term" value="F:6-phosphogluconolactonase activity"/>
    <property type="evidence" value="ECO:0007669"/>
    <property type="project" value="TreeGrafter"/>
</dbReference>
<gene>
    <name evidence="2" type="ORF">F6J85_00355</name>
</gene>
<dbReference type="SUPFAM" id="SSF75011">
    <property type="entry name" value="3-carboxy-cis,cis-mucoante lactonizing enzyme"/>
    <property type="match status" value="1"/>
</dbReference>
<keyword evidence="3" id="KW-1185">Reference proteome</keyword>
<evidence type="ECO:0000256" key="1">
    <source>
        <dbReference type="ARBA" id="ARBA00005564"/>
    </source>
</evidence>
<protein>
    <submittedName>
        <fullName evidence="2">Lactonase family protein</fullName>
    </submittedName>
</protein>
<reference evidence="3" key="1">
    <citation type="submission" date="2019-09" db="EMBL/GenBank/DDBJ databases">
        <title>Mumia zhuanghuii sp. nov. isolated from the intestinal contents of plateau pika (Ochotona curzoniae) in the Qinghai-Tibet plateau of China.</title>
        <authorList>
            <person name="Tian Z."/>
        </authorList>
    </citation>
    <scope>NUCLEOTIDE SEQUENCE [LARGE SCALE GENOMIC DNA]</scope>
    <source>
        <strain evidence="3">L-031</strain>
    </source>
</reference>
<dbReference type="RefSeq" id="WP_150923360.1">
    <property type="nucleotide sequence ID" value="NZ_CP044232.1"/>
</dbReference>
<dbReference type="Pfam" id="PF10282">
    <property type="entry name" value="Lactonase"/>
    <property type="match status" value="2"/>
</dbReference>
<proteinExistence type="inferred from homology"/>
<dbReference type="InterPro" id="IPR019405">
    <property type="entry name" value="Lactonase_7-beta_prop"/>
</dbReference>
<evidence type="ECO:0000313" key="2">
    <source>
        <dbReference type="EMBL" id="QEW01696.1"/>
    </source>
</evidence>
<dbReference type="PANTHER" id="PTHR30344:SF1">
    <property type="entry name" value="6-PHOSPHOGLUCONOLACTONASE"/>
    <property type="match status" value="1"/>
</dbReference>
<sequence>MRFWVGGYGQDQDGAPAEGIGTLVAGEPDGALAGGPLAYTGTAVAAPSPSWVTAHPTLDVVYAALEVQGAVQAFRRVSEDRLVPLGAPVAAGAAACHVAVEPNGGFLLVSCWGDGRVVRVPLGIDGALGDARVAPSAADPYGTGEPAADAVDPGLAAAARALRAAAGAEYADLVPGYGSDADADEQAVPEPQESARVSRAHEALFLPGGTVVTTDLGFDLVRVWHAAGTGLRRGQQIALPEGCGPRHMVWHPSGHLYVLTEFTHEVFVLAPDAEGVWHVRGGAPAAVGALEGDTGAELAASRDGQFLYAGIRGSDTLGVLRVRGGGEAVEPVALVEAGVQVPRHHVVVRDTLLVAGQTSNDVVSLSLDLRTGIPGGVRYRTAAPAPTCLLPTR</sequence>
<dbReference type="PANTHER" id="PTHR30344">
    <property type="entry name" value="6-PHOSPHOGLUCONOLACTONASE-RELATED"/>
    <property type="match status" value="1"/>
</dbReference>
<dbReference type="EMBL" id="CP044232">
    <property type="protein sequence ID" value="QEW01696.1"/>
    <property type="molecule type" value="Genomic_DNA"/>
</dbReference>
<dbReference type="KEGG" id="mlz:F6J85_00355"/>
<name>A0A5J6KZT7_9MICO</name>
<organism evidence="2 3">
    <name type="scientific">Microbacterium lushaniae</name>
    <dbReference type="NCBI Taxonomy" id="2614639"/>
    <lineage>
        <taxon>Bacteria</taxon>
        <taxon>Bacillati</taxon>
        <taxon>Actinomycetota</taxon>
        <taxon>Actinomycetes</taxon>
        <taxon>Micrococcales</taxon>
        <taxon>Microbacteriaceae</taxon>
        <taxon>Microbacterium</taxon>
    </lineage>
</organism>